<dbReference type="EMBL" id="JBHRTB010000010">
    <property type="protein sequence ID" value="MFC3143674.1"/>
    <property type="molecule type" value="Genomic_DNA"/>
</dbReference>
<feature type="domain" description="Stealth protein CR2 conserved region 2" evidence="4">
    <location>
        <begin position="37"/>
        <end position="138"/>
    </location>
</feature>
<dbReference type="PANTHER" id="PTHR24045:SF0">
    <property type="entry name" value="N-ACETYLGLUCOSAMINE-1-PHOSPHOTRANSFERASE SUBUNITS ALPHA_BETA"/>
    <property type="match status" value="1"/>
</dbReference>
<keyword evidence="6" id="KW-1185">Reference proteome</keyword>
<proteinExistence type="inferred from homology"/>
<dbReference type="RefSeq" id="WP_275630951.1">
    <property type="nucleotide sequence ID" value="NZ_JARGYD010000001.1"/>
</dbReference>
<evidence type="ECO:0000313" key="6">
    <source>
        <dbReference type="Proteomes" id="UP001595632"/>
    </source>
</evidence>
<accession>A0ABV7GPZ7</accession>
<dbReference type="InterPro" id="IPR047141">
    <property type="entry name" value="Stealth"/>
</dbReference>
<evidence type="ECO:0000313" key="5">
    <source>
        <dbReference type="EMBL" id="MFC3143674.1"/>
    </source>
</evidence>
<evidence type="ECO:0000256" key="1">
    <source>
        <dbReference type="ARBA" id="ARBA00007583"/>
    </source>
</evidence>
<dbReference type="Pfam" id="PF11380">
    <property type="entry name" value="Stealth_CR2"/>
    <property type="match status" value="1"/>
</dbReference>
<gene>
    <name evidence="5" type="ORF">ACFOGP_13210</name>
</gene>
<evidence type="ECO:0000256" key="2">
    <source>
        <dbReference type="ARBA" id="ARBA00022679"/>
    </source>
</evidence>
<dbReference type="InterPro" id="IPR021520">
    <property type="entry name" value="Stealth_CR2"/>
</dbReference>
<comment type="caution">
    <text evidence="5">The sequence shown here is derived from an EMBL/GenBank/DDBJ whole genome shotgun (WGS) entry which is preliminary data.</text>
</comment>
<dbReference type="PANTHER" id="PTHR24045">
    <property type="match status" value="1"/>
</dbReference>
<dbReference type="Proteomes" id="UP001595632">
    <property type="component" value="Unassembled WGS sequence"/>
</dbReference>
<evidence type="ECO:0000256" key="3">
    <source>
        <dbReference type="ARBA" id="ARBA00023169"/>
    </source>
</evidence>
<protein>
    <recommendedName>
        <fullName evidence="4">Stealth protein CR2 conserved region 2 domain-containing protein</fullName>
    </recommendedName>
</protein>
<name>A0ABV7GPZ7_9RHOB</name>
<comment type="similarity">
    <text evidence="1">Belongs to the stealth family.</text>
</comment>
<organism evidence="5 6">
    <name type="scientific">Psychromarinibacter halotolerans</name>
    <dbReference type="NCBI Taxonomy" id="1775175"/>
    <lineage>
        <taxon>Bacteria</taxon>
        <taxon>Pseudomonadati</taxon>
        <taxon>Pseudomonadota</taxon>
        <taxon>Alphaproteobacteria</taxon>
        <taxon>Rhodobacterales</taxon>
        <taxon>Paracoccaceae</taxon>
        <taxon>Psychromarinibacter</taxon>
    </lineage>
</organism>
<sequence length="312" mass="35535">MDIVYTWVDDSFPGYLEELNRYADDPRDLNPNRTRDNLEVVRFSLRSVARNCPWVRRIHFVTCRPQVPAWLDADHPMINVVHHDRLMDRKILPTYNSFCIVSHLHLIPDVTDQFVYMEDDMLAMAPGMADALFAADGRPQAHLQPKPIRQDLDPAKDSPWNLALATADRALAARFGGGQGRRHIIHGPQVMDVANSRAMCDAFAAEIATTRASRFRGGDNVPPEVLNQHHGIETGAFAEAPWSLSNELQGYVSIENFAPWTWWQLKRINARKPLSITLNDSFGDRPNPRVVAMVRAQLDRWFPDPAPWERDA</sequence>
<reference evidence="6" key="1">
    <citation type="journal article" date="2019" name="Int. J. Syst. Evol. Microbiol.">
        <title>The Global Catalogue of Microorganisms (GCM) 10K type strain sequencing project: providing services to taxonomists for standard genome sequencing and annotation.</title>
        <authorList>
            <consortium name="The Broad Institute Genomics Platform"/>
            <consortium name="The Broad Institute Genome Sequencing Center for Infectious Disease"/>
            <person name="Wu L."/>
            <person name="Ma J."/>
        </authorList>
    </citation>
    <scope>NUCLEOTIDE SEQUENCE [LARGE SCALE GENOMIC DNA]</scope>
    <source>
        <strain evidence="6">KCTC 52366</strain>
    </source>
</reference>
<evidence type="ECO:0000259" key="4">
    <source>
        <dbReference type="Pfam" id="PF11380"/>
    </source>
</evidence>
<keyword evidence="2" id="KW-0808">Transferase</keyword>
<keyword evidence="3" id="KW-0270">Exopolysaccharide synthesis</keyword>